<dbReference type="SUPFAM" id="SSF55383">
    <property type="entry name" value="Copper amine oxidase, domain N"/>
    <property type="match status" value="1"/>
</dbReference>
<dbReference type="CDD" id="cd14789">
    <property type="entry name" value="Tiki"/>
    <property type="match status" value="1"/>
</dbReference>
<comment type="caution">
    <text evidence="3">The sequence shown here is derived from an EMBL/GenBank/DDBJ whole genome shotgun (WGS) entry which is preliminary data.</text>
</comment>
<proteinExistence type="predicted"/>
<dbReference type="InterPro" id="IPR002816">
    <property type="entry name" value="TraB/PrgY/GumN_fam"/>
</dbReference>
<keyword evidence="1" id="KW-0732">Signal</keyword>
<feature type="signal peptide" evidence="1">
    <location>
        <begin position="1"/>
        <end position="24"/>
    </location>
</feature>
<gene>
    <name evidence="3" type="ORF">ACFQ2I_13755</name>
</gene>
<dbReference type="Pfam" id="PF07833">
    <property type="entry name" value="Cu_amine_oxidN1"/>
    <property type="match status" value="1"/>
</dbReference>
<sequence>MKRKISALLLTIVMVLTFTTGAQAQLTEEKLKVWLNGVELEEGDGSALVREEVAYVPIRLYLEGLGFEIAWDSETRTATASMDDVSIAFPIDTAQVVVNGQEVELGSALFIQSGTAYAPAEFMALVTGHKLELKTEEGVLYFVLETPSHGFMWKVQKGEAEVYLLGSIHLGDEDMYPLRPVIEEAFANSDILVTEIDMTKINTEEVAALNAELSEYSDGTILSDHISEDTYAKLQELLEQLEIPVTTFDPFKPWAIQTGLEAVKMQMEGYNAAFGIDQYFTGQAVVREMPIQELESIESQLTMLSGFSEELSESMLLQSINHFFDEEASVSVLLDMWKNGDSETLLKLVNDMKLVEEYYQAMLVDRNEVMTDKVISYLNDEEQQDYFVIAGALHMLGEHGIVTMLEEQGYEVIEQ</sequence>
<dbReference type="InterPro" id="IPR012854">
    <property type="entry name" value="Cu_amine_oxidase-like_N"/>
</dbReference>
<evidence type="ECO:0000313" key="3">
    <source>
        <dbReference type="EMBL" id="MFD0960453.1"/>
    </source>
</evidence>
<evidence type="ECO:0000256" key="1">
    <source>
        <dbReference type="SAM" id="SignalP"/>
    </source>
</evidence>
<protein>
    <submittedName>
        <fullName evidence="3">TraB/GumN family protein</fullName>
    </submittedName>
</protein>
<dbReference type="PANTHER" id="PTHR40590">
    <property type="entry name" value="CYTOPLASMIC PROTEIN-RELATED"/>
    <property type="match status" value="1"/>
</dbReference>
<evidence type="ECO:0000259" key="2">
    <source>
        <dbReference type="Pfam" id="PF07833"/>
    </source>
</evidence>
<reference evidence="4" key="1">
    <citation type="journal article" date="2019" name="Int. J. Syst. Evol. Microbiol.">
        <title>The Global Catalogue of Microorganisms (GCM) 10K type strain sequencing project: providing services to taxonomists for standard genome sequencing and annotation.</title>
        <authorList>
            <consortium name="The Broad Institute Genomics Platform"/>
            <consortium name="The Broad Institute Genome Sequencing Center for Infectious Disease"/>
            <person name="Wu L."/>
            <person name="Ma J."/>
        </authorList>
    </citation>
    <scope>NUCLEOTIDE SEQUENCE [LARGE SCALE GENOMIC DNA]</scope>
    <source>
        <strain evidence="4">CCUG 59129</strain>
    </source>
</reference>
<name>A0ABW3HSB4_9BACL</name>
<dbReference type="RefSeq" id="WP_377564953.1">
    <property type="nucleotide sequence ID" value="NZ_JBHTJZ010000021.1"/>
</dbReference>
<dbReference type="EMBL" id="JBHTJZ010000021">
    <property type="protein sequence ID" value="MFD0960453.1"/>
    <property type="molecule type" value="Genomic_DNA"/>
</dbReference>
<evidence type="ECO:0000313" key="4">
    <source>
        <dbReference type="Proteomes" id="UP001596989"/>
    </source>
</evidence>
<keyword evidence="4" id="KW-1185">Reference proteome</keyword>
<dbReference type="Pfam" id="PF01963">
    <property type="entry name" value="TraB_PrgY_gumN"/>
    <property type="match status" value="1"/>
</dbReference>
<dbReference type="Proteomes" id="UP001596989">
    <property type="component" value="Unassembled WGS sequence"/>
</dbReference>
<dbReference type="InterPro" id="IPR047111">
    <property type="entry name" value="YbaP-like"/>
</dbReference>
<feature type="domain" description="Copper amine oxidase-like N-terminal" evidence="2">
    <location>
        <begin position="35"/>
        <end position="139"/>
    </location>
</feature>
<feature type="chain" id="PRO_5046400589" evidence="1">
    <location>
        <begin position="25"/>
        <end position="415"/>
    </location>
</feature>
<accession>A0ABW3HSB4</accession>
<dbReference type="InterPro" id="IPR036582">
    <property type="entry name" value="Mao_N_sf"/>
</dbReference>
<dbReference type="Gene3D" id="3.30.457.10">
    <property type="entry name" value="Copper amine oxidase-like, N-terminal domain"/>
    <property type="match status" value="1"/>
</dbReference>
<dbReference type="PANTHER" id="PTHR40590:SF1">
    <property type="entry name" value="CYTOPLASMIC PROTEIN"/>
    <property type="match status" value="1"/>
</dbReference>
<organism evidence="3 4">
    <name type="scientific">Paenibacillus chungangensis</name>
    <dbReference type="NCBI Taxonomy" id="696535"/>
    <lineage>
        <taxon>Bacteria</taxon>
        <taxon>Bacillati</taxon>
        <taxon>Bacillota</taxon>
        <taxon>Bacilli</taxon>
        <taxon>Bacillales</taxon>
        <taxon>Paenibacillaceae</taxon>
        <taxon>Paenibacillus</taxon>
    </lineage>
</organism>